<reference evidence="1" key="1">
    <citation type="submission" date="2007-04" db="EMBL/GenBank/DDBJ databases">
        <authorList>
            <person name="Noh E.W."/>
            <person name="Lee J.S."/>
            <person name="Choi Y.I."/>
            <person name="Han M.S."/>
            <person name="Yi Y.S."/>
            <person name="Han S.U."/>
        </authorList>
    </citation>
    <scope>NUCLEOTIDE SEQUENCE</scope>
</reference>
<protein>
    <submittedName>
        <fullName evidence="1">ORF89a</fullName>
    </submittedName>
</protein>
<evidence type="ECO:0000313" key="1">
    <source>
        <dbReference type="EMBL" id="AAO74128.1"/>
    </source>
</evidence>
<dbReference type="AlphaFoldDB" id="Q85WU1"/>
<keyword evidence="1" id="KW-0150">Chloroplast</keyword>
<organism evidence="1">
    <name type="scientific">Pinus koraiensis</name>
    <name type="common">Korean pine</name>
    <dbReference type="NCBI Taxonomy" id="88728"/>
    <lineage>
        <taxon>Eukaryota</taxon>
        <taxon>Viridiplantae</taxon>
        <taxon>Streptophyta</taxon>
        <taxon>Embryophyta</taxon>
        <taxon>Tracheophyta</taxon>
        <taxon>Spermatophyta</taxon>
        <taxon>Pinopsida</taxon>
        <taxon>Pinidae</taxon>
        <taxon>Conifers I</taxon>
        <taxon>Pinales</taxon>
        <taxon>Pinaceae</taxon>
        <taxon>Pinus</taxon>
        <taxon>Pinus subgen. Strobus</taxon>
    </lineage>
</organism>
<geneLocation type="chloroplast" evidence="1"/>
<proteinExistence type="predicted"/>
<accession>Q85WU1</accession>
<keyword evidence="1" id="KW-0934">Plastid</keyword>
<dbReference type="EMBL" id="AY228468">
    <property type="protein sequence ID" value="AAO74128.1"/>
    <property type="molecule type" value="Genomic_DNA"/>
</dbReference>
<name>Q85WU1_PINKO</name>
<sequence>MLRDMVPIPKLIIRKSLFTVFYRYLYKIRKIRNDRNDQIVQHFGGLELVYCSTQCPIKQWIIHFSKRIPLRIGEFHSPFYNIFSGRSMA</sequence>